<feature type="region of interest" description="Disordered" evidence="1">
    <location>
        <begin position="533"/>
        <end position="571"/>
    </location>
</feature>
<reference evidence="2" key="1">
    <citation type="submission" date="2021-12" db="EMBL/GenBank/DDBJ databases">
        <authorList>
            <person name="King R."/>
        </authorList>
    </citation>
    <scope>NUCLEOTIDE SEQUENCE</scope>
</reference>
<name>A0A9P0BI30_BRAAE</name>
<dbReference type="AlphaFoldDB" id="A0A9P0BI30"/>
<proteinExistence type="predicted"/>
<dbReference type="OrthoDB" id="1742084at2759"/>
<organism evidence="2 3">
    <name type="scientific">Brassicogethes aeneus</name>
    <name type="common">Rape pollen beetle</name>
    <name type="synonym">Meligethes aeneus</name>
    <dbReference type="NCBI Taxonomy" id="1431903"/>
    <lineage>
        <taxon>Eukaryota</taxon>
        <taxon>Metazoa</taxon>
        <taxon>Ecdysozoa</taxon>
        <taxon>Arthropoda</taxon>
        <taxon>Hexapoda</taxon>
        <taxon>Insecta</taxon>
        <taxon>Pterygota</taxon>
        <taxon>Neoptera</taxon>
        <taxon>Endopterygota</taxon>
        <taxon>Coleoptera</taxon>
        <taxon>Polyphaga</taxon>
        <taxon>Cucujiformia</taxon>
        <taxon>Nitidulidae</taxon>
        <taxon>Meligethinae</taxon>
        <taxon>Brassicogethes</taxon>
    </lineage>
</organism>
<protein>
    <submittedName>
        <fullName evidence="2">Uncharacterized protein</fullName>
    </submittedName>
</protein>
<keyword evidence="3" id="KW-1185">Reference proteome</keyword>
<evidence type="ECO:0000313" key="2">
    <source>
        <dbReference type="EMBL" id="CAH0564701.1"/>
    </source>
</evidence>
<dbReference type="Proteomes" id="UP001154078">
    <property type="component" value="Chromosome 9"/>
</dbReference>
<sequence>MDQSRPDNPPTQQQNVHLHMHHVCNCQTGIYPPAAAAAAAYYPAAAVGYRSPVPQLMPFAAPARPYLQHYQYTQFNVGGQYALPLTHVSPQGAAVYGGVAAAPAPSAEMLFNPARAERREREAVEDAGEDRVNEPPLGYDYGQVTPPANELLMSDNSDSASTENFVKFLERSCLTAEQIAYRNRNRPCFRNIQNLCIRTRSEILKPCTTLSNIHSQGIPWATKDFIYAFVRLTNCWHILKGYWENRDGSSLGKIEKELTPEFRACYVRWEKETIDLAAQLTRVFYNLDTNLNCPATNVASPHTANNLIPPQVNILKSSASENAIKKPLESEVLATSVSLSNTSKNVRGILHLPSAAPAETVDQGNQTCADFFLGDFGKEGFGSEEEDRRIYMKPGSYCVPKKSSNETVQNSPRAIEFLETAQNVNKARDNVNEKYWMNMNIANKNSVPSLDPVGNQQDPNDVLDKSDNIVDIDLNLSSHLNVHEWLISNNFSQFSSESSPQTPPQDLRPYFLDPGVQYDAAAEAQKSPITLLQRGGGGAAKSSSPTEVGVGNRAAAGHRKRAGAPGGRKAPACYETKSGVSELGAAILEKIVMDLIELAFGDGLLMEIKNEYSPVVDMDVILKKIRTHDYVYVSEAIRDLRYYLYYSAYFSEHMETKAEMLKHKLEIMLNEHFPECDFQEVKGDVHEKIGPLKLKKMFDQNDPPEFI</sequence>
<gene>
    <name evidence="2" type="ORF">MELIAE_LOCUS13180</name>
</gene>
<evidence type="ECO:0000256" key="1">
    <source>
        <dbReference type="SAM" id="MobiDB-lite"/>
    </source>
</evidence>
<evidence type="ECO:0000313" key="3">
    <source>
        <dbReference type="Proteomes" id="UP001154078"/>
    </source>
</evidence>
<dbReference type="EMBL" id="OV121140">
    <property type="protein sequence ID" value="CAH0564701.1"/>
    <property type="molecule type" value="Genomic_DNA"/>
</dbReference>
<accession>A0A9P0BI30</accession>